<dbReference type="Pfam" id="PF00905">
    <property type="entry name" value="Transpeptidase"/>
    <property type="match status" value="1"/>
</dbReference>
<dbReference type="GO" id="GO:0071555">
    <property type="term" value="P:cell wall organization"/>
    <property type="evidence" value="ECO:0007669"/>
    <property type="project" value="TreeGrafter"/>
</dbReference>
<proteinExistence type="predicted"/>
<dbReference type="GO" id="GO:0005886">
    <property type="term" value="C:plasma membrane"/>
    <property type="evidence" value="ECO:0007669"/>
    <property type="project" value="TreeGrafter"/>
</dbReference>
<dbReference type="PANTHER" id="PTHR30627">
    <property type="entry name" value="PEPTIDOGLYCAN D,D-TRANSPEPTIDASE"/>
    <property type="match status" value="1"/>
</dbReference>
<accession>A0A955L376</accession>
<protein>
    <recommendedName>
        <fullName evidence="1">Penicillin-binding protein transpeptidase domain-containing protein</fullName>
    </recommendedName>
</protein>
<dbReference type="Gene3D" id="3.40.710.10">
    <property type="entry name" value="DD-peptidase/beta-lactamase superfamily"/>
    <property type="match status" value="1"/>
</dbReference>
<reference evidence="2" key="2">
    <citation type="journal article" date="2021" name="Microbiome">
        <title>Successional dynamics and alternative stable states in a saline activated sludge microbial community over 9 years.</title>
        <authorList>
            <person name="Wang Y."/>
            <person name="Ye J."/>
            <person name="Ju F."/>
            <person name="Liu L."/>
            <person name="Boyd J.A."/>
            <person name="Deng Y."/>
            <person name="Parks D.H."/>
            <person name="Jiang X."/>
            <person name="Yin X."/>
            <person name="Woodcroft B.J."/>
            <person name="Tyson G.W."/>
            <person name="Hugenholtz P."/>
            <person name="Polz M.F."/>
            <person name="Zhang T."/>
        </authorList>
    </citation>
    <scope>NUCLEOTIDE SEQUENCE</scope>
    <source>
        <strain evidence="2">HKST-UBA10</strain>
    </source>
</reference>
<dbReference type="InterPro" id="IPR001460">
    <property type="entry name" value="PCN-bd_Tpept"/>
</dbReference>
<reference evidence="2" key="1">
    <citation type="submission" date="2020-04" db="EMBL/GenBank/DDBJ databases">
        <authorList>
            <person name="Zhang T."/>
        </authorList>
    </citation>
    <scope>NUCLEOTIDE SEQUENCE</scope>
    <source>
        <strain evidence="2">HKST-UBA10</strain>
    </source>
</reference>
<feature type="domain" description="Penicillin-binding protein transpeptidase" evidence="1">
    <location>
        <begin position="2"/>
        <end position="219"/>
    </location>
</feature>
<dbReference type="SUPFAM" id="SSF56601">
    <property type="entry name" value="beta-lactamase/transpeptidase-like"/>
    <property type="match status" value="1"/>
</dbReference>
<dbReference type="EMBL" id="JAGQLG010000051">
    <property type="protein sequence ID" value="MCA9382054.1"/>
    <property type="molecule type" value="Genomic_DNA"/>
</dbReference>
<evidence type="ECO:0000259" key="1">
    <source>
        <dbReference type="Pfam" id="PF00905"/>
    </source>
</evidence>
<sequence length="232" mass="25426">LSSNLFFCNYSLRADSKIFEKYAPNFHIGKLTGIDITNEAAGQLSSPDMKKKLVNEAWYPGDNCNLAIGQGYTVVTPMQMLSWVTAIANNGEYIEPKVAEAVLDEDKGVEEEFGRTVENNLGISEENLKIVREGMHQGVQVGANGIGGTGGYLKGSGDLSSKTGTAEATVKKDGVWVRDTHAWVVGFFPYDKPKYSFVLFLEGGGVGGNDAAPIMRKFIDWFIDYEKLSFEQ</sequence>
<dbReference type="InterPro" id="IPR012338">
    <property type="entry name" value="Beta-lactam/transpept-like"/>
</dbReference>
<evidence type="ECO:0000313" key="2">
    <source>
        <dbReference type="EMBL" id="MCA9382054.1"/>
    </source>
</evidence>
<name>A0A955L376_9BACT</name>
<dbReference type="Proteomes" id="UP000782843">
    <property type="component" value="Unassembled WGS sequence"/>
</dbReference>
<gene>
    <name evidence="2" type="ORF">KC660_01450</name>
</gene>
<evidence type="ECO:0000313" key="3">
    <source>
        <dbReference type="Proteomes" id="UP000782843"/>
    </source>
</evidence>
<feature type="non-terminal residue" evidence="2">
    <location>
        <position position="1"/>
    </location>
</feature>
<dbReference type="AlphaFoldDB" id="A0A955L376"/>
<dbReference type="GO" id="GO:0008658">
    <property type="term" value="F:penicillin binding"/>
    <property type="evidence" value="ECO:0007669"/>
    <property type="project" value="InterPro"/>
</dbReference>
<dbReference type="InterPro" id="IPR050515">
    <property type="entry name" value="Beta-lactam/transpept"/>
</dbReference>
<organism evidence="2 3">
    <name type="scientific">Candidatus Dojkabacteria bacterium</name>
    <dbReference type="NCBI Taxonomy" id="2099670"/>
    <lineage>
        <taxon>Bacteria</taxon>
        <taxon>Candidatus Dojkabacteria</taxon>
    </lineage>
</organism>
<comment type="caution">
    <text evidence="2">The sequence shown here is derived from an EMBL/GenBank/DDBJ whole genome shotgun (WGS) entry which is preliminary data.</text>
</comment>